<dbReference type="OrthoDB" id="567788at2759"/>
<keyword evidence="3 6" id="KW-0256">Endoplasmic reticulum</keyword>
<protein>
    <recommendedName>
        <fullName evidence="6">Reticulon-like protein</fullName>
    </recommendedName>
</protein>
<feature type="transmembrane region" description="Helical" evidence="6">
    <location>
        <begin position="234"/>
        <end position="251"/>
    </location>
</feature>
<evidence type="ECO:0000256" key="1">
    <source>
        <dbReference type="ARBA" id="ARBA00004477"/>
    </source>
</evidence>
<evidence type="ECO:0000256" key="3">
    <source>
        <dbReference type="ARBA" id="ARBA00022824"/>
    </source>
</evidence>
<evidence type="ECO:0000256" key="7">
    <source>
        <dbReference type="SAM" id="MobiDB-lite"/>
    </source>
</evidence>
<name>A0A6A5RV67_9PLEO</name>
<dbReference type="Pfam" id="PF02453">
    <property type="entry name" value="Reticulon"/>
    <property type="match status" value="1"/>
</dbReference>
<feature type="transmembrane region" description="Helical" evidence="6">
    <location>
        <begin position="257"/>
        <end position="275"/>
    </location>
</feature>
<dbReference type="InterPro" id="IPR003388">
    <property type="entry name" value="Reticulon"/>
</dbReference>
<comment type="subcellular location">
    <subcellularLocation>
        <location evidence="1 6">Endoplasmic reticulum membrane</location>
        <topology evidence="1 6">Multi-pass membrane protein</topology>
    </subcellularLocation>
</comment>
<evidence type="ECO:0000313" key="10">
    <source>
        <dbReference type="Proteomes" id="UP000800082"/>
    </source>
</evidence>
<keyword evidence="2 6" id="KW-0812">Transmembrane</keyword>
<keyword evidence="5 6" id="KW-0472">Membrane</keyword>
<dbReference type="GeneID" id="54349321"/>
<feature type="compositionally biased region" description="Basic and acidic residues" evidence="7">
    <location>
        <begin position="340"/>
        <end position="369"/>
    </location>
</feature>
<evidence type="ECO:0000256" key="5">
    <source>
        <dbReference type="ARBA" id="ARBA00023136"/>
    </source>
</evidence>
<evidence type="ECO:0000313" key="9">
    <source>
        <dbReference type="EMBL" id="KAF1931403.1"/>
    </source>
</evidence>
<accession>A0A6A5RV67</accession>
<feature type="transmembrane region" description="Helical" evidence="6">
    <location>
        <begin position="140"/>
        <end position="158"/>
    </location>
</feature>
<keyword evidence="4 6" id="KW-1133">Transmembrane helix</keyword>
<evidence type="ECO:0000256" key="6">
    <source>
        <dbReference type="RuleBase" id="RU363132"/>
    </source>
</evidence>
<reference evidence="9" key="1">
    <citation type="journal article" date="2020" name="Stud. Mycol.">
        <title>101 Dothideomycetes genomes: a test case for predicting lifestyles and emergence of pathogens.</title>
        <authorList>
            <person name="Haridas S."/>
            <person name="Albert R."/>
            <person name="Binder M."/>
            <person name="Bloem J."/>
            <person name="Labutti K."/>
            <person name="Salamov A."/>
            <person name="Andreopoulos B."/>
            <person name="Baker S."/>
            <person name="Barry K."/>
            <person name="Bills G."/>
            <person name="Bluhm B."/>
            <person name="Cannon C."/>
            <person name="Castanera R."/>
            <person name="Culley D."/>
            <person name="Daum C."/>
            <person name="Ezra D."/>
            <person name="Gonzalez J."/>
            <person name="Henrissat B."/>
            <person name="Kuo A."/>
            <person name="Liang C."/>
            <person name="Lipzen A."/>
            <person name="Lutzoni F."/>
            <person name="Magnuson J."/>
            <person name="Mondo S."/>
            <person name="Nolan M."/>
            <person name="Ohm R."/>
            <person name="Pangilinan J."/>
            <person name="Park H.-J."/>
            <person name="Ramirez L."/>
            <person name="Alfaro M."/>
            <person name="Sun H."/>
            <person name="Tritt A."/>
            <person name="Yoshinaga Y."/>
            <person name="Zwiers L.-H."/>
            <person name="Turgeon B."/>
            <person name="Goodwin S."/>
            <person name="Spatafora J."/>
            <person name="Crous P."/>
            <person name="Grigoriev I."/>
        </authorList>
    </citation>
    <scope>NUCLEOTIDE SEQUENCE</scope>
    <source>
        <strain evidence="9">CBS 183.55</strain>
    </source>
</reference>
<feature type="compositionally biased region" description="Polar residues" evidence="7">
    <location>
        <begin position="34"/>
        <end position="51"/>
    </location>
</feature>
<dbReference type="EMBL" id="ML978961">
    <property type="protein sequence ID" value="KAF1931403.1"/>
    <property type="molecule type" value="Genomic_DNA"/>
</dbReference>
<organism evidence="9 10">
    <name type="scientific">Didymella exigua CBS 183.55</name>
    <dbReference type="NCBI Taxonomy" id="1150837"/>
    <lineage>
        <taxon>Eukaryota</taxon>
        <taxon>Fungi</taxon>
        <taxon>Dikarya</taxon>
        <taxon>Ascomycota</taxon>
        <taxon>Pezizomycotina</taxon>
        <taxon>Dothideomycetes</taxon>
        <taxon>Pleosporomycetidae</taxon>
        <taxon>Pleosporales</taxon>
        <taxon>Pleosporineae</taxon>
        <taxon>Didymellaceae</taxon>
        <taxon>Didymella</taxon>
    </lineage>
</organism>
<dbReference type="GO" id="GO:0005789">
    <property type="term" value="C:endoplasmic reticulum membrane"/>
    <property type="evidence" value="ECO:0007669"/>
    <property type="project" value="UniProtKB-SubCell"/>
</dbReference>
<gene>
    <name evidence="9" type="ORF">M421DRAFT_418038</name>
</gene>
<dbReference type="PROSITE" id="PS50845">
    <property type="entry name" value="RETICULON"/>
    <property type="match status" value="1"/>
</dbReference>
<feature type="region of interest" description="Disordered" evidence="7">
    <location>
        <begin position="331"/>
        <end position="378"/>
    </location>
</feature>
<keyword evidence="10" id="KW-1185">Reference proteome</keyword>
<feature type="region of interest" description="Disordered" evidence="7">
    <location>
        <begin position="25"/>
        <end position="54"/>
    </location>
</feature>
<evidence type="ECO:0000256" key="4">
    <source>
        <dbReference type="ARBA" id="ARBA00022989"/>
    </source>
</evidence>
<dbReference type="Proteomes" id="UP000800082">
    <property type="component" value="Unassembled WGS sequence"/>
</dbReference>
<proteinExistence type="predicted"/>
<feature type="domain" description="Reticulon" evidence="8">
    <location>
        <begin position="129"/>
        <end position="326"/>
    </location>
</feature>
<sequence>MSGAPRVELSNTDLSDLADLTMQPANRMGDAQSPMVNQNGSANQASTQQTAGDAKNSILESAQSTMASIQNHPSVQNAKETVLNGPVAQQAKAEGAKTRDEFADLANSKQIPEQKTATGQNLTHYHSMFYRLLSWKNPRATGISFAAAVVFIFAARYLNVIRYIIKLTWVVLGITAAAEVAGQAALGKGLTSQFRPRQYYTIPKASLERLLDDVEQLINFFVIESQRIVFAENVYVTIAAFFASLVSYFLIKFVPMWGLALIATVTAYLGPLVYLQNKEVIDAQLEKGRSLASQQATQIRDLASKQAANASQTVQGFTQQYTTKAQETINQYRGRSPSAEVKKEDFPAAPKTDIKSEPAVEIPTKHEGEPPLVPQTAL</sequence>
<evidence type="ECO:0000256" key="2">
    <source>
        <dbReference type="ARBA" id="ARBA00022692"/>
    </source>
</evidence>
<dbReference type="RefSeq" id="XP_033451651.1">
    <property type="nucleotide sequence ID" value="XM_033591653.1"/>
</dbReference>
<dbReference type="AlphaFoldDB" id="A0A6A5RV67"/>
<evidence type="ECO:0000259" key="8">
    <source>
        <dbReference type="PROSITE" id="PS50845"/>
    </source>
</evidence>